<dbReference type="Proteomes" id="UP000217790">
    <property type="component" value="Unassembled WGS sequence"/>
</dbReference>
<name>A0A2H3D7C3_ARMGA</name>
<evidence type="ECO:0000313" key="2">
    <source>
        <dbReference type="EMBL" id="PBK84977.1"/>
    </source>
</evidence>
<dbReference type="OrthoDB" id="2692435at2759"/>
<accession>A0A2H3D7C3</accession>
<feature type="coiled-coil region" evidence="1">
    <location>
        <begin position="3"/>
        <end position="30"/>
    </location>
</feature>
<reference evidence="3" key="1">
    <citation type="journal article" date="2017" name="Nat. Ecol. Evol.">
        <title>Genome expansion and lineage-specific genetic innovations in the forest pathogenic fungi Armillaria.</title>
        <authorList>
            <person name="Sipos G."/>
            <person name="Prasanna A.N."/>
            <person name="Walter M.C."/>
            <person name="O'Connor E."/>
            <person name="Balint B."/>
            <person name="Krizsan K."/>
            <person name="Kiss B."/>
            <person name="Hess J."/>
            <person name="Varga T."/>
            <person name="Slot J."/>
            <person name="Riley R."/>
            <person name="Boka B."/>
            <person name="Rigling D."/>
            <person name="Barry K."/>
            <person name="Lee J."/>
            <person name="Mihaltcheva S."/>
            <person name="LaButti K."/>
            <person name="Lipzen A."/>
            <person name="Waldron R."/>
            <person name="Moloney N.M."/>
            <person name="Sperisen C."/>
            <person name="Kredics L."/>
            <person name="Vagvoelgyi C."/>
            <person name="Patrignani A."/>
            <person name="Fitzpatrick D."/>
            <person name="Nagy I."/>
            <person name="Doyle S."/>
            <person name="Anderson J.B."/>
            <person name="Grigoriev I.V."/>
            <person name="Gueldener U."/>
            <person name="Muensterkoetter M."/>
            <person name="Nagy L.G."/>
        </authorList>
    </citation>
    <scope>NUCLEOTIDE SEQUENCE [LARGE SCALE GENOMIC DNA]</scope>
    <source>
        <strain evidence="3">Ar21-2</strain>
    </source>
</reference>
<keyword evidence="1" id="KW-0175">Coiled coil</keyword>
<protein>
    <submittedName>
        <fullName evidence="2">Uncharacterized protein</fullName>
    </submittedName>
</protein>
<sequence>MYLDSYYDDLKKLEDKFEKYEQKEAKMHTIIYESISNSTFNKIKGEATAASIWKKLISVMISKSNLMHEHLFTWLGNMSCSDESNMQEHLCKMKILLEYIEGMGLKIKDN</sequence>
<gene>
    <name evidence="2" type="ORF">ARMGADRAFT_1036683</name>
</gene>
<evidence type="ECO:0000313" key="3">
    <source>
        <dbReference type="Proteomes" id="UP000217790"/>
    </source>
</evidence>
<dbReference type="Pfam" id="PF14223">
    <property type="entry name" value="Retrotran_gag_2"/>
    <property type="match status" value="1"/>
</dbReference>
<dbReference type="EMBL" id="KZ293694">
    <property type="protein sequence ID" value="PBK84977.1"/>
    <property type="molecule type" value="Genomic_DNA"/>
</dbReference>
<keyword evidence="3" id="KW-1185">Reference proteome</keyword>
<evidence type="ECO:0000256" key="1">
    <source>
        <dbReference type="SAM" id="Coils"/>
    </source>
</evidence>
<organism evidence="2 3">
    <name type="scientific">Armillaria gallica</name>
    <name type="common">Bulbous honey fungus</name>
    <name type="synonym">Armillaria bulbosa</name>
    <dbReference type="NCBI Taxonomy" id="47427"/>
    <lineage>
        <taxon>Eukaryota</taxon>
        <taxon>Fungi</taxon>
        <taxon>Dikarya</taxon>
        <taxon>Basidiomycota</taxon>
        <taxon>Agaricomycotina</taxon>
        <taxon>Agaricomycetes</taxon>
        <taxon>Agaricomycetidae</taxon>
        <taxon>Agaricales</taxon>
        <taxon>Marasmiineae</taxon>
        <taxon>Physalacriaceae</taxon>
        <taxon>Armillaria</taxon>
    </lineage>
</organism>
<dbReference type="InParanoid" id="A0A2H3D7C3"/>
<proteinExistence type="predicted"/>
<dbReference type="AlphaFoldDB" id="A0A2H3D7C3"/>